<feature type="repeat" description="ANK" evidence="2">
    <location>
        <begin position="1005"/>
        <end position="1037"/>
    </location>
</feature>
<dbReference type="Pfam" id="PF24883">
    <property type="entry name" value="NPHP3_N"/>
    <property type="match status" value="1"/>
</dbReference>
<feature type="region of interest" description="Disordered" evidence="3">
    <location>
        <begin position="65"/>
        <end position="90"/>
    </location>
</feature>
<dbReference type="InterPro" id="IPR027417">
    <property type="entry name" value="P-loop_NTPase"/>
</dbReference>
<feature type="repeat" description="ANK" evidence="2">
    <location>
        <begin position="1038"/>
        <end position="1070"/>
    </location>
</feature>
<dbReference type="SMART" id="SM00248">
    <property type="entry name" value="ANK"/>
    <property type="match status" value="7"/>
</dbReference>
<dbReference type="SUPFAM" id="SSF52540">
    <property type="entry name" value="P-loop containing nucleoside triphosphate hydrolases"/>
    <property type="match status" value="1"/>
</dbReference>
<keyword evidence="6" id="KW-1185">Reference proteome</keyword>
<evidence type="ECO:0000313" key="6">
    <source>
        <dbReference type="Proteomes" id="UP000664521"/>
    </source>
</evidence>
<dbReference type="OrthoDB" id="195446at2759"/>
<organism evidence="5 6">
    <name type="scientific">Heterodermia speciosa</name>
    <dbReference type="NCBI Taxonomy" id="116794"/>
    <lineage>
        <taxon>Eukaryota</taxon>
        <taxon>Fungi</taxon>
        <taxon>Dikarya</taxon>
        <taxon>Ascomycota</taxon>
        <taxon>Pezizomycotina</taxon>
        <taxon>Lecanoromycetes</taxon>
        <taxon>OSLEUM clade</taxon>
        <taxon>Lecanoromycetidae</taxon>
        <taxon>Caliciales</taxon>
        <taxon>Physciaceae</taxon>
        <taxon>Heterodermia</taxon>
    </lineage>
</organism>
<evidence type="ECO:0000259" key="4">
    <source>
        <dbReference type="Pfam" id="PF24883"/>
    </source>
</evidence>
<dbReference type="InterPro" id="IPR002110">
    <property type="entry name" value="Ankyrin_rpt"/>
</dbReference>
<reference evidence="5" key="1">
    <citation type="submission" date="2021-03" db="EMBL/GenBank/DDBJ databases">
        <authorList>
            <person name="Tagirdzhanova G."/>
        </authorList>
    </citation>
    <scope>NUCLEOTIDE SEQUENCE</scope>
</reference>
<proteinExistence type="predicted"/>
<comment type="caution">
    <text evidence="5">The sequence shown here is derived from an EMBL/GenBank/DDBJ whole genome shotgun (WGS) entry which is preliminary data.</text>
</comment>
<accession>A0A8H3GB24</accession>
<evidence type="ECO:0000256" key="2">
    <source>
        <dbReference type="PROSITE-ProRule" id="PRU00023"/>
    </source>
</evidence>
<keyword evidence="2" id="KW-0040">ANK repeat</keyword>
<dbReference type="PROSITE" id="PS50088">
    <property type="entry name" value="ANK_REPEAT"/>
    <property type="match status" value="3"/>
</dbReference>
<dbReference type="AlphaFoldDB" id="A0A8H3GB24"/>
<feature type="repeat" description="ANK" evidence="2">
    <location>
        <begin position="740"/>
        <end position="772"/>
    </location>
</feature>
<keyword evidence="1" id="KW-0677">Repeat</keyword>
<dbReference type="EMBL" id="CAJPDS010000110">
    <property type="protein sequence ID" value="CAF9938234.1"/>
    <property type="molecule type" value="Genomic_DNA"/>
</dbReference>
<dbReference type="PANTHER" id="PTHR10039:SF16">
    <property type="entry name" value="GPI INOSITOL-DEACYLASE"/>
    <property type="match status" value="1"/>
</dbReference>
<dbReference type="PANTHER" id="PTHR10039">
    <property type="entry name" value="AMELOGENIN"/>
    <property type="match status" value="1"/>
</dbReference>
<dbReference type="Pfam" id="PF00023">
    <property type="entry name" value="Ank"/>
    <property type="match status" value="1"/>
</dbReference>
<dbReference type="InterPro" id="IPR036770">
    <property type="entry name" value="Ankyrin_rpt-contain_sf"/>
</dbReference>
<dbReference type="Gene3D" id="1.25.40.20">
    <property type="entry name" value="Ankyrin repeat-containing domain"/>
    <property type="match status" value="2"/>
</dbReference>
<name>A0A8H3GB24_9LECA</name>
<evidence type="ECO:0000256" key="1">
    <source>
        <dbReference type="ARBA" id="ARBA00022737"/>
    </source>
</evidence>
<feature type="domain" description="Nephrocystin 3-like N-terminal" evidence="4">
    <location>
        <begin position="246"/>
        <end position="416"/>
    </location>
</feature>
<evidence type="ECO:0000313" key="5">
    <source>
        <dbReference type="EMBL" id="CAF9938234.1"/>
    </source>
</evidence>
<dbReference type="SUPFAM" id="SSF48403">
    <property type="entry name" value="Ankyrin repeat"/>
    <property type="match status" value="2"/>
</dbReference>
<dbReference type="InterPro" id="IPR056884">
    <property type="entry name" value="NPHP3-like_N"/>
</dbReference>
<gene>
    <name evidence="5" type="ORF">HETSPECPRED_001001</name>
</gene>
<sequence>MADPLSFVASTIAVATLAGTVSTKGYQYLKAVKNCSDDVRSLMVEVNVLCGILDRLVVLLRSNETNSRTPPADPTYSEASDEEDSDSIESAGSEINQALEPPNFIYECQKILSEIENILNSFGRRNNPSSNPDGKTSRLSLSKLRRLEAKDLKWPLSRSRTLELIEALERHKSTCILALAKDSLTAVYDVLEQTKISNRHLAELRAKQDKMLEICITQEEVNALNLLSPVDPDLQLQAFRKDRQGGTGNWLFDLPEMSDWLDNSNGALWIYGIPGAGKTILSTLVVDEVFSRKRSESIGTVYFYIRHDDTESHILLNFLGSLISQLARQNSTALASVMDSYTQFHFYGHHRIRPDTPYMEQLLLKILKIFTGVYIMIDGLDECGQIFDQHRKVIINTISTLHHTGESSVHTLVFSRDEYDIRKQLTATGFDNVSIAAKSADLRLFTNAWLPSLEIQSDNLKVEIVDSLVEQANGMFMWVRAQIDYLQRLPNDIEKRKALKHLPPDLPQTYIRILETIDNSYPAQTTKYIRRLLHWLVLSVEFVKGYEFLTFNYPHVFSTLATLCQVISIENEHDWPSAEIFPTPELIYRWLGCLAPKSKDGNFMHLSHFTSREFLTMDQKAIASPNVHKYLVNKNNEFSKICFRCLTHDHFKNTVLYNEEQVKSFLAEYSVYKEVARQVYNILYMFDDNDPELEHLIQRFLSPTNNILFDLWATCSFQLVREDNDRYYRYIGEPRVISPKLSSPLHLACFAGLANHVDRLLKEGVDPNISIKLPGPNLTPLHFAIFEGNVSFADSVTGTFPLNSRWDKDPDRYQAQGLRVSSLLLASGANIEQQLVMDITFEDEIAGINAILTPLMLAVVCRKHQLGSLLLRNGADWNAVANPSRERHIDLCSMGNLLTSIPCLESTVQLIVDNTGHYGLTEALETWRVSQTTIEEMNSQTLFIDAFQRKDWNTVEELLQIHSDIDINYVDDQGENALCSASLGPTFNLRRLLEHGANPNASLPSGTTALCCAISESRIENMKLLLEFGADIEYRTPDGWTPLLLAVYYRHYDALEFLLNSGADVNATLNDGSNALLVEGVREDEAILTLLFSRGIDPNTPNHYGTLALHLACEAGLET</sequence>
<protein>
    <recommendedName>
        <fullName evidence="4">Nephrocystin 3-like N-terminal domain-containing protein</fullName>
    </recommendedName>
</protein>
<evidence type="ECO:0000256" key="3">
    <source>
        <dbReference type="SAM" id="MobiDB-lite"/>
    </source>
</evidence>
<dbReference type="Pfam" id="PF12796">
    <property type="entry name" value="Ank_2"/>
    <property type="match status" value="1"/>
</dbReference>
<dbReference type="Proteomes" id="UP000664521">
    <property type="component" value="Unassembled WGS sequence"/>
</dbReference>
<dbReference type="Gene3D" id="3.40.50.300">
    <property type="entry name" value="P-loop containing nucleotide triphosphate hydrolases"/>
    <property type="match status" value="1"/>
</dbReference>
<dbReference type="PROSITE" id="PS50297">
    <property type="entry name" value="ANK_REP_REGION"/>
    <property type="match status" value="2"/>
</dbReference>